<protein>
    <submittedName>
        <fullName evidence="1">Uncharacterized protein</fullName>
    </submittedName>
</protein>
<reference evidence="2" key="1">
    <citation type="submission" date="2022-10" db="EMBL/GenBank/DDBJ databases">
        <title>Genome assembly of Pristionchus species.</title>
        <authorList>
            <person name="Yoshida K."/>
            <person name="Sommer R.J."/>
        </authorList>
    </citation>
    <scope>NUCLEOTIDE SEQUENCE [LARGE SCALE GENOMIC DNA]</scope>
    <source>
        <strain evidence="2">RS5460</strain>
    </source>
</reference>
<organism evidence="1 2">
    <name type="scientific">Pristionchus mayeri</name>
    <dbReference type="NCBI Taxonomy" id="1317129"/>
    <lineage>
        <taxon>Eukaryota</taxon>
        <taxon>Metazoa</taxon>
        <taxon>Ecdysozoa</taxon>
        <taxon>Nematoda</taxon>
        <taxon>Chromadorea</taxon>
        <taxon>Rhabditida</taxon>
        <taxon>Rhabditina</taxon>
        <taxon>Diplogasteromorpha</taxon>
        <taxon>Diplogasteroidea</taxon>
        <taxon>Neodiplogasteridae</taxon>
        <taxon>Pristionchus</taxon>
    </lineage>
</organism>
<feature type="non-terminal residue" evidence="1">
    <location>
        <position position="214"/>
    </location>
</feature>
<dbReference type="EMBL" id="BTRK01000005">
    <property type="protein sequence ID" value="GMR52458.1"/>
    <property type="molecule type" value="Genomic_DNA"/>
</dbReference>
<proteinExistence type="predicted"/>
<evidence type="ECO:0000313" key="2">
    <source>
        <dbReference type="Proteomes" id="UP001328107"/>
    </source>
</evidence>
<evidence type="ECO:0000313" key="1">
    <source>
        <dbReference type="EMBL" id="GMR52458.1"/>
    </source>
</evidence>
<sequence>KTSTASSRDNVSTLTFSTTQKPGKSCVPSMLRLNLSASDNNPTVVFEKNTGVESNIPGDCHSQIFDWSVDDVKVDASSPIFSLSLSNGQVTRVCLSIESKTACGYVKYDILSPATTTTVSVLTGTLPIDPHLKDIQDKLNNLITTRCSNRTNGRNLIEELANLKDPNKIVDTLSKVLQGFDVSENGMELRIRIRSWTRCPRCYRDLTYRKMEWS</sequence>
<accession>A0AAN5CWW8</accession>
<dbReference type="AlphaFoldDB" id="A0AAN5CWW8"/>
<name>A0AAN5CWW8_9BILA</name>
<keyword evidence="2" id="KW-1185">Reference proteome</keyword>
<feature type="non-terminal residue" evidence="1">
    <location>
        <position position="1"/>
    </location>
</feature>
<comment type="caution">
    <text evidence="1">The sequence shown here is derived from an EMBL/GenBank/DDBJ whole genome shotgun (WGS) entry which is preliminary data.</text>
</comment>
<dbReference type="Proteomes" id="UP001328107">
    <property type="component" value="Unassembled WGS sequence"/>
</dbReference>
<gene>
    <name evidence="1" type="ORF">PMAYCL1PPCAC_22653</name>
</gene>